<dbReference type="RefSeq" id="XP_024506775.1">
    <property type="nucleotide sequence ID" value="XM_024653283.1"/>
</dbReference>
<name>A0A090LJ64_STRRB</name>
<evidence type="ECO:0000313" key="3">
    <source>
        <dbReference type="WBParaSite" id="SRAE_2000223700.1"/>
    </source>
</evidence>
<gene>
    <name evidence="1 3 4" type="ORF">SRAE_2000223700</name>
</gene>
<organism evidence="1">
    <name type="scientific">Strongyloides ratti</name>
    <name type="common">Parasitic roundworm</name>
    <dbReference type="NCBI Taxonomy" id="34506"/>
    <lineage>
        <taxon>Eukaryota</taxon>
        <taxon>Metazoa</taxon>
        <taxon>Ecdysozoa</taxon>
        <taxon>Nematoda</taxon>
        <taxon>Chromadorea</taxon>
        <taxon>Rhabditida</taxon>
        <taxon>Tylenchina</taxon>
        <taxon>Panagrolaimomorpha</taxon>
        <taxon>Strongyloidoidea</taxon>
        <taxon>Strongyloididae</taxon>
        <taxon>Strongyloides</taxon>
    </lineage>
</organism>
<dbReference type="AlphaFoldDB" id="A0A090LJ64"/>
<dbReference type="WormBase" id="SRAE_2000223700">
    <property type="protein sequence ID" value="SRP02482"/>
    <property type="gene ID" value="WBGene00262446"/>
</dbReference>
<reference evidence="3" key="2">
    <citation type="submission" date="2020-12" db="UniProtKB">
        <authorList>
            <consortium name="WormBaseParasite"/>
        </authorList>
    </citation>
    <scope>IDENTIFICATION</scope>
</reference>
<protein>
    <submittedName>
        <fullName evidence="3">F-box domain-containing protein</fullName>
    </submittedName>
</protein>
<evidence type="ECO:0000313" key="1">
    <source>
        <dbReference type="EMBL" id="CEF67575.1"/>
    </source>
</evidence>
<dbReference type="GeneID" id="36379940"/>
<dbReference type="CTD" id="36379940"/>
<dbReference type="EMBL" id="LN609529">
    <property type="protein sequence ID" value="CEF67575.1"/>
    <property type="molecule type" value="Genomic_DNA"/>
</dbReference>
<sequence length="368" mass="42904">MWIGLNSPEIVRGIFQHFDDFDVIQNICDNSSTFKQIYEYARPTSILRTTKHLYLHDDLLYVPSQYGKLEYNVSNKLLTPVLDKDNLSKWLYVGKQEFPFSDVREDCPNYSEMSKYRENYGIFLSNDFKYNKSTLNYEDIVKYATHISIQINHQLCHEKIVDKVKTFLDNFTESPILRGLAITFGDNIIVTTICKDRLIRLLSSISTNVKILTLIYNGSHDIQDMLDAACKGFIELKALFIRSDGKYNGRGCIKFESINHLKSLEFLSISSSYVFALIMKSILEMPNIKCIHIDYSSLCKYNSHRMEIDLSKANQVVMVLINRKDFPIMKYSFKIMSNKHWNKNIYHDLSIACLQKTDVVSKYFSYVE</sequence>
<evidence type="ECO:0000313" key="2">
    <source>
        <dbReference type="Proteomes" id="UP000035682"/>
    </source>
</evidence>
<reference evidence="1 2" key="1">
    <citation type="submission" date="2014-09" db="EMBL/GenBank/DDBJ databases">
        <authorList>
            <person name="Martin A.A."/>
        </authorList>
    </citation>
    <scope>NUCLEOTIDE SEQUENCE</scope>
    <source>
        <strain evidence="2">ED321</strain>
        <strain evidence="1">ED321 Heterogonic</strain>
    </source>
</reference>
<accession>A0A090LJ64</accession>
<dbReference type="Proteomes" id="UP000035682">
    <property type="component" value="Unplaced"/>
</dbReference>
<dbReference type="WBParaSite" id="SRAE_2000223700.1">
    <property type="protein sequence ID" value="SRAE_2000223700.1"/>
    <property type="gene ID" value="WBGene00262446"/>
</dbReference>
<keyword evidence="2" id="KW-1185">Reference proteome</keyword>
<proteinExistence type="predicted"/>
<evidence type="ECO:0000313" key="4">
    <source>
        <dbReference type="WormBase" id="SRAE_2000223700"/>
    </source>
</evidence>